<organism evidence="1 2">
    <name type="scientific">Niastella koreensis (strain DSM 17620 / KACC 11465 / NBRC 106392 / GR20-10)</name>
    <dbReference type="NCBI Taxonomy" id="700598"/>
    <lineage>
        <taxon>Bacteria</taxon>
        <taxon>Pseudomonadati</taxon>
        <taxon>Bacteroidota</taxon>
        <taxon>Chitinophagia</taxon>
        <taxon>Chitinophagales</taxon>
        <taxon>Chitinophagaceae</taxon>
        <taxon>Niastella</taxon>
    </lineage>
</organism>
<gene>
    <name evidence="1" type="ordered locus">Niako_1729</name>
</gene>
<dbReference type="AlphaFoldDB" id="G8T9C4"/>
<evidence type="ECO:0000313" key="2">
    <source>
        <dbReference type="Proteomes" id="UP000005438"/>
    </source>
</evidence>
<dbReference type="EMBL" id="CP003178">
    <property type="protein sequence ID" value="AEV98092.1"/>
    <property type="molecule type" value="Genomic_DNA"/>
</dbReference>
<evidence type="ECO:0000313" key="1">
    <source>
        <dbReference type="EMBL" id="AEV98092.1"/>
    </source>
</evidence>
<dbReference type="Proteomes" id="UP000005438">
    <property type="component" value="Chromosome"/>
</dbReference>
<dbReference type="KEGG" id="nko:Niako_1729"/>
<dbReference type="STRING" id="700598.Niako_1729"/>
<sequence>MVLQICTYFLVFHPPLSGYIGGGKTPGTRFSGYQGEEKGGAAGVGFPSLNYSLSRIVCRWRVNELYDLTKPVNYHELHFQRKTLRVFMR</sequence>
<dbReference type="HOGENOM" id="CLU_2451597_0_0_10"/>
<reference evidence="1 2" key="1">
    <citation type="submission" date="2011-12" db="EMBL/GenBank/DDBJ databases">
        <title>The complete genome of Niastella koreensis GR20-10.</title>
        <authorList>
            <consortium name="US DOE Joint Genome Institute (JGI-PGF)"/>
            <person name="Lucas S."/>
            <person name="Han J."/>
            <person name="Lapidus A."/>
            <person name="Bruce D."/>
            <person name="Goodwin L."/>
            <person name="Pitluck S."/>
            <person name="Peters L."/>
            <person name="Kyrpides N."/>
            <person name="Mavromatis K."/>
            <person name="Ivanova N."/>
            <person name="Mikhailova N."/>
            <person name="Davenport K."/>
            <person name="Saunders E."/>
            <person name="Detter J.C."/>
            <person name="Tapia R."/>
            <person name="Han C."/>
            <person name="Land M."/>
            <person name="Hauser L."/>
            <person name="Markowitz V."/>
            <person name="Cheng J.-F."/>
            <person name="Hugenholtz P."/>
            <person name="Woyke T."/>
            <person name="Wu D."/>
            <person name="Tindall B."/>
            <person name="Pomrenke H."/>
            <person name="Brambilla E."/>
            <person name="Klenk H.-P."/>
            <person name="Eisen J.A."/>
        </authorList>
    </citation>
    <scope>NUCLEOTIDE SEQUENCE [LARGE SCALE GENOMIC DNA]</scope>
    <source>
        <strain evidence="2">DSM 17620 / KACC 11465 / NBRC 106392 / GR20-10</strain>
    </source>
</reference>
<proteinExistence type="predicted"/>
<protein>
    <submittedName>
        <fullName evidence="1">Uncharacterized protein</fullName>
    </submittedName>
</protein>
<name>G8T9C4_NIAKG</name>
<accession>G8T9C4</accession>